<evidence type="ECO:0000256" key="3">
    <source>
        <dbReference type="ARBA" id="ARBA00009375"/>
    </source>
</evidence>
<dbReference type="GO" id="GO:0005634">
    <property type="term" value="C:nucleus"/>
    <property type="evidence" value="ECO:0007669"/>
    <property type="project" value="UniProtKB-SubCell"/>
</dbReference>
<evidence type="ECO:0000256" key="10">
    <source>
        <dbReference type="ARBA" id="ARBA00053709"/>
    </source>
</evidence>
<evidence type="ECO:0000256" key="2">
    <source>
        <dbReference type="ARBA" id="ARBA00004123"/>
    </source>
</evidence>
<evidence type="ECO:0000256" key="8">
    <source>
        <dbReference type="ARBA" id="ARBA00036943"/>
    </source>
</evidence>
<evidence type="ECO:0000313" key="23">
    <source>
        <dbReference type="Proteomes" id="UP001153620"/>
    </source>
</evidence>
<comment type="catalytic activity">
    <reaction evidence="1">
        <text>a uridine in mRNA = a pseudouridine in mRNA</text>
        <dbReference type="Rhea" id="RHEA:56644"/>
        <dbReference type="Rhea" id="RHEA-COMP:14658"/>
        <dbReference type="Rhea" id="RHEA-COMP:14659"/>
        <dbReference type="ChEBI" id="CHEBI:65314"/>
        <dbReference type="ChEBI" id="CHEBI:65315"/>
    </reaction>
</comment>
<dbReference type="InterPro" id="IPR001406">
    <property type="entry name" value="PsdUridine_synth_TruA"/>
</dbReference>
<evidence type="ECO:0000256" key="7">
    <source>
        <dbReference type="ARBA" id="ARBA00023242"/>
    </source>
</evidence>
<name>A0A9N9WW03_9DIPT</name>
<dbReference type="GO" id="GO:0031119">
    <property type="term" value="P:tRNA pseudouridine synthesis"/>
    <property type="evidence" value="ECO:0007669"/>
    <property type="project" value="InterPro"/>
</dbReference>
<dbReference type="CDD" id="cd02568">
    <property type="entry name" value="PseudoU_synth_PUS1_PUS2"/>
    <property type="match status" value="1"/>
</dbReference>
<reference evidence="22" key="2">
    <citation type="submission" date="2022-10" db="EMBL/GenBank/DDBJ databases">
        <authorList>
            <consortium name="ENA_rothamsted_submissions"/>
            <consortium name="culmorum"/>
            <person name="King R."/>
        </authorList>
    </citation>
    <scope>NUCLEOTIDE SEQUENCE</scope>
</reference>
<dbReference type="PANTHER" id="PTHR11142">
    <property type="entry name" value="PSEUDOURIDYLATE SYNTHASE"/>
    <property type="match status" value="1"/>
</dbReference>
<dbReference type="EMBL" id="OU895878">
    <property type="protein sequence ID" value="CAG9806099.1"/>
    <property type="molecule type" value="Genomic_DNA"/>
</dbReference>
<comment type="subunit">
    <text evidence="11">Monomer. Forms a complex with RARG and the SRA1 RNA in the nucleus.</text>
</comment>
<accession>A0A9N9WW03</accession>
<dbReference type="InterPro" id="IPR020094">
    <property type="entry name" value="TruA/RsuA/RluB/E/F_N"/>
</dbReference>
<sequence>MLFKLTLFRIVHNSSVLKKFFHTYPAVLNQQIQQSFSERMEQAIEERIGDLKTRKQDRFQAKKEKYDGRSKRRKWEHDETEEAKRLRLEESGGERIKRRKALVLLGYSGVNYCGMQRNLGIETIEEELLKAMLKHKWINDLGFQTPQQLQFQRAARTDKGVSACRQVVSLKMPETYDIDEINKDLPSAIKIFAVKRVTKGFNSKSTCDARTYSYTLPTYALTKQDEEFDENTYRMPPERHEELNKILNLYEGTKNFHNFTIRKEPNDPSCRRYMMKLECPTPFIPHNSEVEFAKIKVKGQSFMMHQIRRMVGLVIAIMKGYAEPFTVAHAMEREKMNIPQAPGLGLVLEKVHYERYNKKYGNDGMHELLEFKEEDSAVEEFYHKNILSTIISTELNEKPMMTWIKKLKNHSFTGEAENNEEDNSGNTSD</sequence>
<dbReference type="GO" id="GO:0003723">
    <property type="term" value="F:RNA binding"/>
    <property type="evidence" value="ECO:0007669"/>
    <property type="project" value="InterPro"/>
</dbReference>
<evidence type="ECO:0000313" key="22">
    <source>
        <dbReference type="EMBL" id="CAG9806099.1"/>
    </source>
</evidence>
<evidence type="ECO:0000256" key="15">
    <source>
        <dbReference type="ARBA" id="ARBA00079087"/>
    </source>
</evidence>
<evidence type="ECO:0000256" key="13">
    <source>
        <dbReference type="ARBA" id="ARBA00068582"/>
    </source>
</evidence>
<dbReference type="GO" id="GO:0006397">
    <property type="term" value="P:mRNA processing"/>
    <property type="evidence" value="ECO:0007669"/>
    <property type="project" value="UniProtKB-KW"/>
</dbReference>
<evidence type="ECO:0000256" key="4">
    <source>
        <dbReference type="ARBA" id="ARBA00022664"/>
    </source>
</evidence>
<dbReference type="PANTHER" id="PTHR11142:SF4">
    <property type="entry name" value="PSEUDOURIDYLATE SYNTHASE 1 HOMOLOG"/>
    <property type="match status" value="1"/>
</dbReference>
<organism evidence="22 23">
    <name type="scientific">Chironomus riparius</name>
    <dbReference type="NCBI Taxonomy" id="315576"/>
    <lineage>
        <taxon>Eukaryota</taxon>
        <taxon>Metazoa</taxon>
        <taxon>Ecdysozoa</taxon>
        <taxon>Arthropoda</taxon>
        <taxon>Hexapoda</taxon>
        <taxon>Insecta</taxon>
        <taxon>Pterygota</taxon>
        <taxon>Neoptera</taxon>
        <taxon>Endopterygota</taxon>
        <taxon>Diptera</taxon>
        <taxon>Nematocera</taxon>
        <taxon>Chironomoidea</taxon>
        <taxon>Chironomidae</taxon>
        <taxon>Chironominae</taxon>
        <taxon>Chironomus</taxon>
    </lineage>
</organism>
<feature type="active site" description="Nucleophile" evidence="18">
    <location>
        <position position="158"/>
    </location>
</feature>
<keyword evidence="23" id="KW-1185">Reference proteome</keyword>
<protein>
    <recommendedName>
        <fullName evidence="13">Pseudouridylate synthase 1 homolog</fullName>
        <ecNumber evidence="12">5.4.99.12</ecNumber>
    </recommendedName>
    <alternativeName>
        <fullName evidence="14">tRNA pseudouridine synthase 1</fullName>
    </alternativeName>
    <alternativeName>
        <fullName evidence="17">tRNA pseudouridine(38-40) synthase</fullName>
    </alternativeName>
    <alternativeName>
        <fullName evidence="15">tRNA pseudouridylate synthase I</fullName>
    </alternativeName>
    <alternativeName>
        <fullName evidence="16">tRNA-uridine isomerase I</fullName>
    </alternativeName>
</protein>
<proteinExistence type="inferred from homology"/>
<dbReference type="InterPro" id="IPR020097">
    <property type="entry name" value="PsdUridine_synth_TruA_a/b_dom"/>
</dbReference>
<feature type="domain" description="Pseudouridine synthase I TruA alpha/beta" evidence="21">
    <location>
        <begin position="248"/>
        <end position="354"/>
    </location>
</feature>
<evidence type="ECO:0000256" key="14">
    <source>
        <dbReference type="ARBA" id="ARBA00075153"/>
    </source>
</evidence>
<comment type="catalytic activity">
    <reaction evidence="9">
        <text>uridine(38/39/40) in tRNA = pseudouridine(38/39/40) in tRNA</text>
        <dbReference type="Rhea" id="RHEA:22376"/>
        <dbReference type="Rhea" id="RHEA-COMP:10085"/>
        <dbReference type="Rhea" id="RHEA-COMP:10087"/>
        <dbReference type="ChEBI" id="CHEBI:65314"/>
        <dbReference type="ChEBI" id="CHEBI:65315"/>
        <dbReference type="EC" id="5.4.99.12"/>
    </reaction>
</comment>
<reference evidence="22" key="1">
    <citation type="submission" date="2022-01" db="EMBL/GenBank/DDBJ databases">
        <authorList>
            <person name="King R."/>
        </authorList>
    </citation>
    <scope>NUCLEOTIDE SEQUENCE</scope>
</reference>
<dbReference type="Proteomes" id="UP001153620">
    <property type="component" value="Chromosome 2"/>
</dbReference>
<evidence type="ECO:0000259" key="21">
    <source>
        <dbReference type="Pfam" id="PF01416"/>
    </source>
</evidence>
<gene>
    <name evidence="22" type="ORF">CHIRRI_LOCUS8964</name>
</gene>
<dbReference type="FunFam" id="3.30.70.580:FF:000002">
    <property type="entry name" value="tRNA pseudouridine synthase"/>
    <property type="match status" value="1"/>
</dbReference>
<evidence type="ECO:0000256" key="20">
    <source>
        <dbReference type="SAM" id="MobiDB-lite"/>
    </source>
</evidence>
<dbReference type="AlphaFoldDB" id="A0A9N9WW03"/>
<comment type="subcellular location">
    <subcellularLocation>
        <location evidence="2">Nucleus</location>
    </subcellularLocation>
</comment>
<evidence type="ECO:0000256" key="1">
    <source>
        <dbReference type="ARBA" id="ARBA00001166"/>
    </source>
</evidence>
<dbReference type="InterPro" id="IPR041708">
    <property type="entry name" value="PUS1/PUS2-like"/>
</dbReference>
<dbReference type="FunFam" id="3.30.70.660:FF:000002">
    <property type="entry name" value="tRNA pseudouridine synthase"/>
    <property type="match status" value="1"/>
</dbReference>
<dbReference type="GO" id="GO:0160147">
    <property type="term" value="F:tRNA pseudouridine(38-40) synthase activity"/>
    <property type="evidence" value="ECO:0007669"/>
    <property type="project" value="UniProtKB-EC"/>
</dbReference>
<evidence type="ECO:0000256" key="17">
    <source>
        <dbReference type="ARBA" id="ARBA00081344"/>
    </source>
</evidence>
<dbReference type="SUPFAM" id="SSF55120">
    <property type="entry name" value="Pseudouridine synthase"/>
    <property type="match status" value="1"/>
</dbReference>
<evidence type="ECO:0000256" key="9">
    <source>
        <dbReference type="ARBA" id="ARBA00052184"/>
    </source>
</evidence>
<evidence type="ECO:0000256" key="11">
    <source>
        <dbReference type="ARBA" id="ARBA00064589"/>
    </source>
</evidence>
<dbReference type="Gene3D" id="3.30.70.660">
    <property type="entry name" value="Pseudouridine synthase I, catalytic domain, C-terminal subdomain"/>
    <property type="match status" value="1"/>
</dbReference>
<evidence type="ECO:0000256" key="18">
    <source>
        <dbReference type="PIRSR" id="PIRSR641708-1"/>
    </source>
</evidence>
<keyword evidence="4" id="KW-0507">mRNA processing</keyword>
<keyword evidence="6" id="KW-0413">Isomerase</keyword>
<evidence type="ECO:0000256" key="6">
    <source>
        <dbReference type="ARBA" id="ARBA00023235"/>
    </source>
</evidence>
<keyword evidence="7" id="KW-0539">Nucleus</keyword>
<dbReference type="Pfam" id="PF01416">
    <property type="entry name" value="PseudoU_synth_1"/>
    <property type="match status" value="1"/>
</dbReference>
<evidence type="ECO:0000256" key="12">
    <source>
        <dbReference type="ARBA" id="ARBA00066509"/>
    </source>
</evidence>
<comment type="similarity">
    <text evidence="3">Belongs to the tRNA pseudouridine synthase TruA family.</text>
</comment>
<feature type="compositionally biased region" description="Basic and acidic residues" evidence="20">
    <location>
        <begin position="59"/>
        <end position="69"/>
    </location>
</feature>
<evidence type="ECO:0000256" key="19">
    <source>
        <dbReference type="PIRSR" id="PIRSR641708-2"/>
    </source>
</evidence>
<dbReference type="InterPro" id="IPR020095">
    <property type="entry name" value="PsdUridine_synth_TruA_C"/>
</dbReference>
<keyword evidence="5" id="KW-0819">tRNA processing</keyword>
<dbReference type="EC" id="5.4.99.12" evidence="12"/>
<dbReference type="NCBIfam" id="TIGR00071">
    <property type="entry name" value="hisT_truA"/>
    <property type="match status" value="1"/>
</dbReference>
<comment type="catalytic activity">
    <reaction evidence="8">
        <text>a uridine in tRNA = a pseudouridine in tRNA</text>
        <dbReference type="Rhea" id="RHEA:54572"/>
        <dbReference type="Rhea" id="RHEA-COMP:13339"/>
        <dbReference type="Rhea" id="RHEA-COMP:13934"/>
        <dbReference type="ChEBI" id="CHEBI:65314"/>
        <dbReference type="ChEBI" id="CHEBI:65315"/>
    </reaction>
</comment>
<comment type="function">
    <text evidence="10">Pseudouridylate synthase that catalyzes pseudouridylation of tRNAs and mRNAs. Acts on positions 27/28 in the anticodon stem and also positions 34 and 36 in the anticodon of an intron containing tRNA. Also catalyzes pseudouridylation of mRNAs: mediates pseudouridylation of mRNAs with the consensus sequence 5'-UGUAG-3'. Acts as a regulator of pre-mRNA splicing by mediating pseudouridylation of pre-mRNAs at locations associated with alternatively spliced regions. Pseudouridylation of pre-mRNAs near splice sites directly regulates mRNA splicing and mRNA 3'-end processing. Involved in regulation of nuclear receptor activity through pseudouridylation of SRA1 mRNA.</text>
</comment>
<dbReference type="Gene3D" id="3.30.70.580">
    <property type="entry name" value="Pseudouridine synthase I, catalytic domain, N-terminal subdomain"/>
    <property type="match status" value="1"/>
</dbReference>
<feature type="region of interest" description="Disordered" evidence="20">
    <location>
        <begin position="59"/>
        <end position="79"/>
    </location>
</feature>
<evidence type="ECO:0000256" key="16">
    <source>
        <dbReference type="ARBA" id="ARBA00080849"/>
    </source>
</evidence>
<dbReference type="OrthoDB" id="10256309at2759"/>
<feature type="binding site" evidence="19">
    <location>
        <position position="212"/>
    </location>
    <ligand>
        <name>substrate</name>
    </ligand>
</feature>
<evidence type="ECO:0000256" key="5">
    <source>
        <dbReference type="ARBA" id="ARBA00022694"/>
    </source>
</evidence>
<dbReference type="InterPro" id="IPR020103">
    <property type="entry name" value="PsdUridine_synth_cat_dom_sf"/>
</dbReference>
<dbReference type="GO" id="GO:1990481">
    <property type="term" value="P:mRNA pseudouridine synthesis"/>
    <property type="evidence" value="ECO:0007669"/>
    <property type="project" value="TreeGrafter"/>
</dbReference>